<dbReference type="SUPFAM" id="SSF48239">
    <property type="entry name" value="Terpenoid cyclases/Protein prenyltransferases"/>
    <property type="match status" value="1"/>
</dbReference>
<gene>
    <name evidence="1" type="ORF">ACFPQB_18875</name>
</gene>
<comment type="caution">
    <text evidence="1">The sequence shown here is derived from an EMBL/GenBank/DDBJ whole genome shotgun (WGS) entry which is preliminary data.</text>
</comment>
<keyword evidence="2" id="KW-1185">Reference proteome</keyword>
<accession>A0ABW0ZLN2</accession>
<dbReference type="Proteomes" id="UP001596072">
    <property type="component" value="Unassembled WGS sequence"/>
</dbReference>
<dbReference type="Gene3D" id="1.50.10.20">
    <property type="match status" value="1"/>
</dbReference>
<evidence type="ECO:0008006" key="3">
    <source>
        <dbReference type="Google" id="ProtNLM"/>
    </source>
</evidence>
<reference evidence="2" key="1">
    <citation type="journal article" date="2019" name="Int. J. Syst. Evol. Microbiol.">
        <title>The Global Catalogue of Microorganisms (GCM) 10K type strain sequencing project: providing services to taxonomists for standard genome sequencing and annotation.</title>
        <authorList>
            <consortium name="The Broad Institute Genomics Platform"/>
            <consortium name="The Broad Institute Genome Sequencing Center for Infectious Disease"/>
            <person name="Wu L."/>
            <person name="Ma J."/>
        </authorList>
    </citation>
    <scope>NUCLEOTIDE SEQUENCE [LARGE SCALE GENOMIC DNA]</scope>
    <source>
        <strain evidence="2">YIM 94188</strain>
    </source>
</reference>
<evidence type="ECO:0000313" key="1">
    <source>
        <dbReference type="EMBL" id="MFC5730988.1"/>
    </source>
</evidence>
<organism evidence="1 2">
    <name type="scientific">Nocardioides vastitatis</name>
    <dbReference type="NCBI Taxonomy" id="2568655"/>
    <lineage>
        <taxon>Bacteria</taxon>
        <taxon>Bacillati</taxon>
        <taxon>Actinomycetota</taxon>
        <taxon>Actinomycetes</taxon>
        <taxon>Propionibacteriales</taxon>
        <taxon>Nocardioidaceae</taxon>
        <taxon>Nocardioides</taxon>
    </lineage>
</organism>
<dbReference type="EMBL" id="JBHSNS010000012">
    <property type="protein sequence ID" value="MFC5730988.1"/>
    <property type="molecule type" value="Genomic_DNA"/>
</dbReference>
<proteinExistence type="predicted"/>
<sequence length="284" mass="30603">MSIDLHAAFQFLEANARILDRHRAAALLADGPTAPVLDALRPYQNPDGGFGHALEPDIRCPASQPASTLAALEVLAEINVMDTDLTLGAVEWLASIANSDGGLPTVLPSAEGHPRGPWMQPSATSGFLTFAVAARLWHLGVDHAWLDKATEWCWHQIDTDEAPGGYTVKFALQFLDSVPNPVRASSAVERLRAAIRADGTVPVEGGIEDEKIAPLDLSPFPGAPSRSLFTDEQVSNDLDRLEAGQLDDGGWDFDFLHWSPAQSVEWRGLATIHAVSTLRLHGRA</sequence>
<protein>
    <recommendedName>
        <fullName evidence="3">Prenyltransferase</fullName>
    </recommendedName>
</protein>
<evidence type="ECO:0000313" key="2">
    <source>
        <dbReference type="Proteomes" id="UP001596072"/>
    </source>
</evidence>
<dbReference type="RefSeq" id="WP_136431820.1">
    <property type="nucleotide sequence ID" value="NZ_JBHSNS010000012.1"/>
</dbReference>
<dbReference type="InterPro" id="IPR008930">
    <property type="entry name" value="Terpenoid_cyclase/PrenylTrfase"/>
</dbReference>
<name>A0ABW0ZLN2_9ACTN</name>